<dbReference type="EMBL" id="VCQU01000001">
    <property type="protein sequence ID" value="NMN94036.1"/>
    <property type="molecule type" value="Genomic_DNA"/>
</dbReference>
<feature type="domain" description="Low molecular weight antigen MTB12-like C-terminal" evidence="5">
    <location>
        <begin position="388"/>
        <end position="497"/>
    </location>
</feature>
<feature type="chain" id="PRO_5038534179" evidence="3">
    <location>
        <begin position="27"/>
        <end position="502"/>
    </location>
</feature>
<reference evidence="6 7" key="2">
    <citation type="submission" date="2020-06" db="EMBL/GenBank/DDBJ databases">
        <title>Antribacter stalactiti gen. nov., sp. nov., a new member of the family Nacardiaceae isolated from a cave.</title>
        <authorList>
            <person name="Kim I.S."/>
        </authorList>
    </citation>
    <scope>NUCLEOTIDE SEQUENCE [LARGE SCALE GENOMIC DNA]</scope>
    <source>
        <strain evidence="6 7">YC2-7</strain>
    </source>
</reference>
<evidence type="ECO:0000259" key="5">
    <source>
        <dbReference type="Pfam" id="PF26580"/>
    </source>
</evidence>
<reference evidence="6 7" key="1">
    <citation type="submission" date="2019-05" db="EMBL/GenBank/DDBJ databases">
        <authorList>
            <person name="Lee S.D."/>
        </authorList>
    </citation>
    <scope>NUCLEOTIDE SEQUENCE [LARGE SCALE GENOMIC DNA]</scope>
    <source>
        <strain evidence="6 7">YC2-7</strain>
    </source>
</reference>
<comment type="caution">
    <text evidence="6">The sequence shown here is derived from an EMBL/GenBank/DDBJ whole genome shotgun (WGS) entry which is preliminary data.</text>
</comment>
<evidence type="ECO:0000256" key="1">
    <source>
        <dbReference type="ARBA" id="ARBA00022729"/>
    </source>
</evidence>
<keyword evidence="7" id="KW-1185">Reference proteome</keyword>
<feature type="domain" description="Beta-lactamase-related" evidence="4">
    <location>
        <begin position="44"/>
        <end position="357"/>
    </location>
</feature>
<dbReference type="Gene3D" id="3.40.710.10">
    <property type="entry name" value="DD-peptidase/beta-lactamase superfamily"/>
    <property type="match status" value="1"/>
</dbReference>
<evidence type="ECO:0000256" key="2">
    <source>
        <dbReference type="ARBA" id="ARBA00093774"/>
    </source>
</evidence>
<dbReference type="InterPro" id="IPR058644">
    <property type="entry name" value="Mtb12-like_C"/>
</dbReference>
<proteinExistence type="inferred from homology"/>
<dbReference type="SUPFAM" id="SSF56601">
    <property type="entry name" value="beta-lactamase/transpeptidase-like"/>
    <property type="match status" value="1"/>
</dbReference>
<dbReference type="InterPro" id="IPR001466">
    <property type="entry name" value="Beta-lactam-related"/>
</dbReference>
<feature type="signal peptide" evidence="3">
    <location>
        <begin position="1"/>
        <end position="26"/>
    </location>
</feature>
<comment type="similarity">
    <text evidence="2">Belongs to the MTB12 family.</text>
</comment>
<dbReference type="Pfam" id="PF00144">
    <property type="entry name" value="Beta-lactamase"/>
    <property type="match status" value="1"/>
</dbReference>
<dbReference type="InterPro" id="IPR012338">
    <property type="entry name" value="Beta-lactam/transpept-like"/>
</dbReference>
<protein>
    <submittedName>
        <fullName evidence="6">Beta-lactamase family protein</fullName>
    </submittedName>
</protein>
<dbReference type="InterPro" id="IPR050491">
    <property type="entry name" value="AmpC-like"/>
</dbReference>
<dbReference type="PANTHER" id="PTHR46825:SF7">
    <property type="entry name" value="D-ALANYL-D-ALANINE CARBOXYPEPTIDASE"/>
    <property type="match status" value="1"/>
</dbReference>
<name>A0A848K8R2_9NOCA</name>
<dbReference type="Proteomes" id="UP000535543">
    <property type="component" value="Unassembled WGS sequence"/>
</dbReference>
<dbReference type="RefSeq" id="WP_169584714.1">
    <property type="nucleotide sequence ID" value="NZ_VCQU01000001.1"/>
</dbReference>
<dbReference type="PROSITE" id="PS51257">
    <property type="entry name" value="PROKAR_LIPOPROTEIN"/>
    <property type="match status" value="1"/>
</dbReference>
<evidence type="ECO:0000256" key="3">
    <source>
        <dbReference type="SAM" id="SignalP"/>
    </source>
</evidence>
<gene>
    <name evidence="6" type="ORF">FGL95_03175</name>
</gene>
<dbReference type="AlphaFoldDB" id="A0A848K8R2"/>
<evidence type="ECO:0000259" key="4">
    <source>
        <dbReference type="Pfam" id="PF00144"/>
    </source>
</evidence>
<organism evidence="6 7">
    <name type="scientific">Antrihabitans stalactiti</name>
    <dbReference type="NCBI Taxonomy" id="2584121"/>
    <lineage>
        <taxon>Bacteria</taxon>
        <taxon>Bacillati</taxon>
        <taxon>Actinomycetota</taxon>
        <taxon>Actinomycetes</taxon>
        <taxon>Mycobacteriales</taxon>
        <taxon>Nocardiaceae</taxon>
        <taxon>Antrihabitans</taxon>
    </lineage>
</organism>
<evidence type="ECO:0000313" key="6">
    <source>
        <dbReference type="EMBL" id="NMN94036.1"/>
    </source>
</evidence>
<sequence length="502" mass="53104">MIENIRRHRTALIVLLAALVASCATVHGTATEPQLRTDLAAKIDTIVQARLDAFLIPGAVVAVSDPERGSYIHAYGTADVETGRASAVDDHFRIGSITKTFTATAVLRLADEGKLTLDDSLSKFVDGVPNGDAITLRNLLGMRGGVYDYTSDPEFAEHYFADPQTPGWKATDGLRIIRAHPDKATAPDKATVYNNAEYYLLGLVIEKVTGTPARDVINDLMADLGLKNSSYPAGSAVPAPASHGYKYVYDVQTDVTASTPPSEFTAAGAAISTVGDLLKYGKLLATGTLLKPETHAARTQFTSLGEGADYGLGLFDMSGWLGHGGDVLGYSTAVYYLPEHDATIAVAVNRYDPGLTLPEGADSIFRAIAEELYADSMPREGDSVTSPPTPDAVSLNADLQEALDPTIAARTKTLRVKGDEKDPELITQVANAFADAQQTVQVDRVTDLGGGRLAATVTVALADGHKTPSVIGFVADDGEWKISQGWACYITSAQATPSPACV</sequence>
<dbReference type="PANTHER" id="PTHR46825">
    <property type="entry name" value="D-ALANYL-D-ALANINE-CARBOXYPEPTIDASE/ENDOPEPTIDASE AMPH"/>
    <property type="match status" value="1"/>
</dbReference>
<keyword evidence="1 3" id="KW-0732">Signal</keyword>
<accession>A0A848K8R2</accession>
<dbReference type="Pfam" id="PF26580">
    <property type="entry name" value="Mtb12_C"/>
    <property type="match status" value="1"/>
</dbReference>
<evidence type="ECO:0000313" key="7">
    <source>
        <dbReference type="Proteomes" id="UP000535543"/>
    </source>
</evidence>